<dbReference type="Gene3D" id="3.30.200.20">
    <property type="entry name" value="Phosphorylase Kinase, domain 1"/>
    <property type="match status" value="1"/>
</dbReference>
<dbReference type="InterPro" id="IPR019734">
    <property type="entry name" value="TPR_rpt"/>
</dbReference>
<dbReference type="SMART" id="SM00267">
    <property type="entry name" value="GGDEF"/>
    <property type="match status" value="1"/>
</dbReference>
<dbReference type="PROSITE" id="PS00108">
    <property type="entry name" value="PROTEIN_KINASE_ST"/>
    <property type="match status" value="1"/>
</dbReference>
<dbReference type="Gene3D" id="3.40.50.300">
    <property type="entry name" value="P-loop containing nucleotide triphosphate hydrolases"/>
    <property type="match status" value="1"/>
</dbReference>
<evidence type="ECO:0000259" key="9">
    <source>
        <dbReference type="PROSITE" id="PS50887"/>
    </source>
</evidence>
<keyword evidence="10" id="KW-0808">Transferase</keyword>
<dbReference type="InterPro" id="IPR000160">
    <property type="entry name" value="GGDEF_dom"/>
</dbReference>
<dbReference type="Pfam" id="PF00990">
    <property type="entry name" value="GGDEF"/>
    <property type="match status" value="1"/>
</dbReference>
<dbReference type="CDD" id="cd01949">
    <property type="entry name" value="GGDEF"/>
    <property type="match status" value="1"/>
</dbReference>
<evidence type="ECO:0000256" key="7">
    <source>
        <dbReference type="SAM" id="MobiDB-lite"/>
    </source>
</evidence>
<dbReference type="SMART" id="SM00220">
    <property type="entry name" value="S_TKc"/>
    <property type="match status" value="1"/>
</dbReference>
<accession>A0ABX8B9K3</accession>
<dbReference type="InterPro" id="IPR008271">
    <property type="entry name" value="Ser/Thr_kinase_AS"/>
</dbReference>
<evidence type="ECO:0000259" key="8">
    <source>
        <dbReference type="PROSITE" id="PS50011"/>
    </source>
</evidence>
<evidence type="ECO:0000313" key="10">
    <source>
        <dbReference type="EMBL" id="QUW03611.1"/>
    </source>
</evidence>
<feature type="domain" description="Protein kinase" evidence="8">
    <location>
        <begin position="28"/>
        <end position="297"/>
    </location>
</feature>
<evidence type="ECO:0000256" key="3">
    <source>
        <dbReference type="ARBA" id="ARBA00022840"/>
    </source>
</evidence>
<dbReference type="Pfam" id="PF00069">
    <property type="entry name" value="Pkinase"/>
    <property type="match status" value="1"/>
</dbReference>
<dbReference type="PROSITE" id="PS50011">
    <property type="entry name" value="PROTEIN_KINASE_DOM"/>
    <property type="match status" value="1"/>
</dbReference>
<dbReference type="SUPFAM" id="SSF52540">
    <property type="entry name" value="P-loop containing nucleoside triphosphate hydrolases"/>
    <property type="match status" value="1"/>
</dbReference>
<dbReference type="InterPro" id="IPR041664">
    <property type="entry name" value="AAA_16"/>
</dbReference>
<dbReference type="SMART" id="SM00028">
    <property type="entry name" value="TPR"/>
    <property type="match status" value="6"/>
</dbReference>
<keyword evidence="11" id="KW-1185">Reference proteome</keyword>
<dbReference type="InterPro" id="IPR027417">
    <property type="entry name" value="P-loop_NTPase"/>
</dbReference>
<keyword evidence="4" id="KW-0802">TPR repeat</keyword>
<dbReference type="InterPro" id="IPR011990">
    <property type="entry name" value="TPR-like_helical_dom_sf"/>
</dbReference>
<feature type="repeat" description="TPR" evidence="4">
    <location>
        <begin position="1166"/>
        <end position="1199"/>
    </location>
</feature>
<dbReference type="SUPFAM" id="SSF56112">
    <property type="entry name" value="Protein kinase-like (PK-like)"/>
    <property type="match status" value="1"/>
</dbReference>
<keyword evidence="3 5" id="KW-0067">ATP-binding</keyword>
<dbReference type="Pfam" id="PF13181">
    <property type="entry name" value="TPR_8"/>
    <property type="match status" value="1"/>
</dbReference>
<comment type="subcellular location">
    <subcellularLocation>
        <location evidence="1">Membrane</location>
        <topology evidence="1">Single-pass membrane protein</topology>
    </subcellularLocation>
</comment>
<dbReference type="PROSITE" id="PS50887">
    <property type="entry name" value="GGDEF"/>
    <property type="match status" value="1"/>
</dbReference>
<organism evidence="10 11">
    <name type="scientific">Chloracidobacterium validum</name>
    <dbReference type="NCBI Taxonomy" id="2821543"/>
    <lineage>
        <taxon>Bacteria</taxon>
        <taxon>Pseudomonadati</taxon>
        <taxon>Acidobacteriota</taxon>
        <taxon>Terriglobia</taxon>
        <taxon>Terriglobales</taxon>
        <taxon>Acidobacteriaceae</taxon>
        <taxon>Chloracidobacterium</taxon>
    </lineage>
</organism>
<dbReference type="PROSITE" id="PS00107">
    <property type="entry name" value="PROTEIN_KINASE_ATP"/>
    <property type="match status" value="1"/>
</dbReference>
<protein>
    <submittedName>
        <fullName evidence="10">Protein kinase</fullName>
    </submittedName>
</protein>
<dbReference type="EMBL" id="CP072648">
    <property type="protein sequence ID" value="QUW03611.1"/>
    <property type="molecule type" value="Genomic_DNA"/>
</dbReference>
<evidence type="ECO:0000256" key="6">
    <source>
        <dbReference type="SAM" id="Coils"/>
    </source>
</evidence>
<dbReference type="InterPro" id="IPR029787">
    <property type="entry name" value="Nucleotide_cyclase"/>
</dbReference>
<dbReference type="InterPro" id="IPR000719">
    <property type="entry name" value="Prot_kinase_dom"/>
</dbReference>
<evidence type="ECO:0000256" key="5">
    <source>
        <dbReference type="PROSITE-ProRule" id="PRU10141"/>
    </source>
</evidence>
<dbReference type="Gene3D" id="1.25.40.10">
    <property type="entry name" value="Tetratricopeptide repeat domain"/>
    <property type="match status" value="3"/>
</dbReference>
<dbReference type="SUPFAM" id="SSF48452">
    <property type="entry name" value="TPR-like"/>
    <property type="match status" value="2"/>
</dbReference>
<reference evidence="10 11" key="1">
    <citation type="submission" date="2021-03" db="EMBL/GenBank/DDBJ databases">
        <title>Genomic and phenotypic characterization of Chloracidobacterium isolates provides evidence for multiple species.</title>
        <authorList>
            <person name="Saini M.K."/>
            <person name="Costas A.M.G."/>
            <person name="Tank M."/>
            <person name="Bryant D.A."/>
        </authorList>
    </citation>
    <scope>NUCLEOTIDE SEQUENCE [LARGE SCALE GENOMIC DNA]</scope>
    <source>
        <strain evidence="10 11">BV2-C</strain>
    </source>
</reference>
<dbReference type="Gene3D" id="1.10.510.10">
    <property type="entry name" value="Transferase(Phosphotransferase) domain 1"/>
    <property type="match status" value="1"/>
</dbReference>
<dbReference type="PROSITE" id="PS50005">
    <property type="entry name" value="TPR"/>
    <property type="match status" value="2"/>
</dbReference>
<feature type="binding site" evidence="5">
    <location>
        <position position="57"/>
    </location>
    <ligand>
        <name>ATP</name>
        <dbReference type="ChEBI" id="CHEBI:30616"/>
    </ligand>
</feature>
<dbReference type="Proteomes" id="UP000676506">
    <property type="component" value="Chromosome 1"/>
</dbReference>
<dbReference type="GO" id="GO:0016301">
    <property type="term" value="F:kinase activity"/>
    <property type="evidence" value="ECO:0007669"/>
    <property type="project" value="UniProtKB-KW"/>
</dbReference>
<feature type="coiled-coil region" evidence="6">
    <location>
        <begin position="1335"/>
        <end position="1362"/>
    </location>
</feature>
<keyword evidence="10" id="KW-0418">Kinase</keyword>
<dbReference type="InterPro" id="IPR043128">
    <property type="entry name" value="Rev_trsase/Diguanyl_cyclase"/>
</dbReference>
<evidence type="ECO:0000256" key="1">
    <source>
        <dbReference type="ARBA" id="ARBA00004167"/>
    </source>
</evidence>
<dbReference type="NCBIfam" id="TIGR00254">
    <property type="entry name" value="GGDEF"/>
    <property type="match status" value="1"/>
</dbReference>
<dbReference type="InterPro" id="IPR011009">
    <property type="entry name" value="Kinase-like_dom_sf"/>
</dbReference>
<dbReference type="PANTHER" id="PTHR16305">
    <property type="entry name" value="TESTICULAR SOLUBLE ADENYLYL CYCLASE"/>
    <property type="match status" value="1"/>
</dbReference>
<evidence type="ECO:0000256" key="2">
    <source>
        <dbReference type="ARBA" id="ARBA00022741"/>
    </source>
</evidence>
<name>A0ABX8B9K3_9BACT</name>
<evidence type="ECO:0000313" key="11">
    <source>
        <dbReference type="Proteomes" id="UP000676506"/>
    </source>
</evidence>
<feature type="domain" description="GGDEF" evidence="9">
    <location>
        <begin position="381"/>
        <end position="518"/>
    </location>
</feature>
<dbReference type="InterPro" id="IPR017441">
    <property type="entry name" value="Protein_kinase_ATP_BS"/>
</dbReference>
<keyword evidence="6" id="KW-0175">Coiled coil</keyword>
<dbReference type="SUPFAM" id="SSF55073">
    <property type="entry name" value="Nucleotide cyclase"/>
    <property type="match status" value="1"/>
</dbReference>
<dbReference type="CDD" id="cd14014">
    <property type="entry name" value="STKc_PknB_like"/>
    <property type="match status" value="1"/>
</dbReference>
<feature type="compositionally biased region" description="Polar residues" evidence="7">
    <location>
        <begin position="303"/>
        <end position="312"/>
    </location>
</feature>
<feature type="region of interest" description="Disordered" evidence="7">
    <location>
        <begin position="303"/>
        <end position="348"/>
    </location>
</feature>
<sequence>MTERESPSTEAADIQSDPLLGMTVDGKYRVERVLGVGGMATVYAAVRLQIGDIAAIKVLTPESTAVPLAVARFQREVRAAARIKHPNVVSIYDFGTLPDGRAYMVMEYITGESLRDELKRMGRLSPERAVSIMVSVCNAIHAAHQEGILHRDLKPENIMLARMRDGSEVVKVVDFGVAELHDQAATSAVTKLTEYGLMVGTPHYMSPEQCRSEPLDPRSDIYSLGIILYELLTGTVPFNARTVSAVIIQQATEAPRRPRDLHPELSWALEHVVLRALEKDPSRRPQTAAELGQDLSLSLSNIRPSLSSQRPTGSLGGFAAPPTREMTGPLSLTTRGGAGEPSLARGGLTRRSGTLRYDSLTGIRNLTFLKQEVESLVAARRAAALLLVGVDGMKDHNDRLGYAAGDNLLRDLAHWLREHVGDLGIVARFGGDEFAILLPGSTASDAIVFADQMVQRLSEQRFLRAEVPDGIALQVTVAVVVSPDDAATGVELLDIGGRALSAAKAQSPGRVYRRGLDDNALQHHPNFNAFVGREQELHWLSEMFDRTVAGRGQPVLVLGPTGIGKTRLLHEFRRRLAGREVTFLTMPFYEAGQGTPYKSFYDSLRASIQLLLEVPEPADAAQLFGPLAERVALEFATEDGFLHFCDSVQSDNLHERYLAFDYLAALYATLAGQQVTVLFVDDAHFADELSLDLLAYLARALSEQRLMLVLTARTELLTEQHPLRNWMRAVNQSVGFESLTLEPLSLEHTTALIQTIFPGVKVAAGTVARLHHETRGNPFFLAETLRHLTQTQHIVRQPDGWSFPPLTDVSLPPSVVEVVEATFSRLSPSALELLSQAAVIGMDFTFDLLLTITERPEREVLAAVEEGLAQGVITEITEAEEDSYRFRHGTVQKVLYNRLNRRRRRTTHAAVGYALERAATATGHGGRLAGELAFHFHHAAEHLPTLRYASAAGTQAWRTWAIDEALKFYGWAEEAERRLNILVDVIFDEKQASFDNVPVEQLRLIADFNLHYGQLLVHIGRLDEAEKKLQLAQTLARPSQDEHLRGKTLAALGELCESRSEYSSALLYCHQSLEVLRRKGDKRAEARTTAVIGTLYDRLGQFARAAEALDKALTLARAIRDRNVEALALREGAFVRARQGQFATATSLAREAVTVAERLGDPLGVSIATSILGSALRAQGVYETALEHFERARQLTSDLNRPRSECIELINLAESLIGLGEAPQALEKGQKALDIALQIGSRQLEGLATLVVGRAYRQRDELGAAVVCFQSALKLLSAISDRAAECDALLALADWHCLDRHPVEALELVHQASTVLPDVTAWPWQWRIAVMSARCHRLLRQMEAARSDLEKARTIVENLRANLSAEVRPEHFARVIQLFEAEWQEVHGG</sequence>
<dbReference type="Pfam" id="PF13191">
    <property type="entry name" value="AAA_16"/>
    <property type="match status" value="1"/>
</dbReference>
<keyword evidence="2 5" id="KW-0547">Nucleotide-binding</keyword>
<dbReference type="PANTHER" id="PTHR16305:SF28">
    <property type="entry name" value="GUANYLATE CYCLASE DOMAIN-CONTAINING PROTEIN"/>
    <property type="match status" value="1"/>
</dbReference>
<feature type="repeat" description="TPR" evidence="4">
    <location>
        <begin position="1086"/>
        <end position="1119"/>
    </location>
</feature>
<proteinExistence type="predicted"/>
<dbReference type="Gene3D" id="3.30.70.270">
    <property type="match status" value="1"/>
</dbReference>
<evidence type="ECO:0000256" key="4">
    <source>
        <dbReference type="PROSITE-ProRule" id="PRU00339"/>
    </source>
</evidence>
<gene>
    <name evidence="10" type="ORF">J8C06_04020</name>
</gene>
<dbReference type="RefSeq" id="WP_211429501.1">
    <property type="nucleotide sequence ID" value="NZ_CP072648.1"/>
</dbReference>